<evidence type="ECO:0000313" key="2">
    <source>
        <dbReference type="Proteomes" id="UP000272025"/>
    </source>
</evidence>
<reference evidence="1 2" key="1">
    <citation type="journal article" date="2018" name="Mol. Ecol.">
        <title>The obligate alkalophilic soda-lake fungus Sodiomyces alkalinus has shifted to a protein diet.</title>
        <authorList>
            <person name="Grum-Grzhimaylo A.A."/>
            <person name="Falkoski D.L."/>
            <person name="van den Heuvel J."/>
            <person name="Valero-Jimenez C.A."/>
            <person name="Min B."/>
            <person name="Choi I.G."/>
            <person name="Lipzen A."/>
            <person name="Daum C.G."/>
            <person name="Aanen D.K."/>
            <person name="Tsang A."/>
            <person name="Henrissat B."/>
            <person name="Bilanenko E.N."/>
            <person name="de Vries R.P."/>
            <person name="van Kan J.A.L."/>
            <person name="Grigoriev I.V."/>
            <person name="Debets A.J.M."/>
        </authorList>
    </citation>
    <scope>NUCLEOTIDE SEQUENCE [LARGE SCALE GENOMIC DNA]</scope>
    <source>
        <strain evidence="1 2">F11</strain>
    </source>
</reference>
<dbReference type="EMBL" id="ML119060">
    <property type="protein sequence ID" value="ROT35714.1"/>
    <property type="molecule type" value="Genomic_DNA"/>
</dbReference>
<dbReference type="AlphaFoldDB" id="A0A3N2PMT0"/>
<evidence type="ECO:0000313" key="1">
    <source>
        <dbReference type="EMBL" id="ROT35714.1"/>
    </source>
</evidence>
<accession>A0A3N2PMT0</accession>
<dbReference type="GeneID" id="39579074"/>
<gene>
    <name evidence="1" type="ORF">SODALDRAFT_328098</name>
</gene>
<dbReference type="RefSeq" id="XP_028463520.1">
    <property type="nucleotide sequence ID" value="XM_028610596.1"/>
</dbReference>
<dbReference type="Proteomes" id="UP000272025">
    <property type="component" value="Unassembled WGS sequence"/>
</dbReference>
<name>A0A3N2PMT0_SODAK</name>
<organism evidence="1 2">
    <name type="scientific">Sodiomyces alkalinus (strain CBS 110278 / VKM F-3762 / F11)</name>
    <name type="common">Alkaliphilic filamentous fungus</name>
    <dbReference type="NCBI Taxonomy" id="1314773"/>
    <lineage>
        <taxon>Eukaryota</taxon>
        <taxon>Fungi</taxon>
        <taxon>Dikarya</taxon>
        <taxon>Ascomycota</taxon>
        <taxon>Pezizomycotina</taxon>
        <taxon>Sordariomycetes</taxon>
        <taxon>Hypocreomycetidae</taxon>
        <taxon>Glomerellales</taxon>
        <taxon>Plectosphaerellaceae</taxon>
        <taxon>Sodiomyces</taxon>
    </lineage>
</organism>
<sequence>MFPPQRPSPARSPQVVKLFVGPLGLGMHDIPRPPASSSLFFYPFNGEKKNKKRKKKRLGEGAVGQAMFRKPSSYRSPTHCLTLCTKQPGRLAPSLATGVASLFRRLTEETPVSLVNPMSEVRGG</sequence>
<protein>
    <submittedName>
        <fullName evidence="1">Uncharacterized protein</fullName>
    </submittedName>
</protein>
<proteinExistence type="predicted"/>
<keyword evidence="2" id="KW-1185">Reference proteome</keyword>